<keyword evidence="2" id="KW-0472">Membrane</keyword>
<feature type="transmembrane region" description="Helical" evidence="2">
    <location>
        <begin position="324"/>
        <end position="343"/>
    </location>
</feature>
<feature type="transmembrane region" description="Helical" evidence="2">
    <location>
        <begin position="170"/>
        <end position="188"/>
    </location>
</feature>
<keyword evidence="4" id="KW-1185">Reference proteome</keyword>
<feature type="transmembrane region" description="Helical" evidence="2">
    <location>
        <begin position="224"/>
        <end position="244"/>
    </location>
</feature>
<name>A0ABP0BRC5_9PEZI</name>
<evidence type="ECO:0000313" key="4">
    <source>
        <dbReference type="Proteomes" id="UP001642482"/>
    </source>
</evidence>
<feature type="compositionally biased region" description="Polar residues" evidence="1">
    <location>
        <begin position="97"/>
        <end position="108"/>
    </location>
</feature>
<evidence type="ECO:0008006" key="5">
    <source>
        <dbReference type="Google" id="ProtNLM"/>
    </source>
</evidence>
<feature type="compositionally biased region" description="Acidic residues" evidence="1">
    <location>
        <begin position="373"/>
        <end position="390"/>
    </location>
</feature>
<feature type="transmembrane region" description="Helical" evidence="2">
    <location>
        <begin position="282"/>
        <end position="304"/>
    </location>
</feature>
<reference evidence="3 4" key="1">
    <citation type="submission" date="2024-01" db="EMBL/GenBank/DDBJ databases">
        <authorList>
            <person name="Allen C."/>
            <person name="Tagirdzhanova G."/>
        </authorList>
    </citation>
    <scope>NUCLEOTIDE SEQUENCE [LARGE SCALE GENOMIC DNA]</scope>
</reference>
<sequence>MAAIGPAHAGHLALRAPVPLPVPTKLNDLILPPPAPPPQGLPPVENQPPADAANAPFTIQTVANAAGIPPVPTTPGGVAEGFTVVVTTTPTVAAASEPTQPATATSQKEGSEKGPGHPSEPSGDCRLMGPFAIFVQLGLGGLALMSLVYKRWRERPQRPVKIWFFDVSKQVFGSVLVHMANVFMSLLTSGRFSIKLTPSVVSRAAVLLQRDGGSEPYTPNPCSFYLLNLAIDTTLGIPILIFLLRITTALVSYTPLGQPPESIQSGNYGRPPNAWWWLKQSIIYFCGLFGMKICVLIIFITMPWISRIGDWALRWTDGNEQLQIIFVMMLFPLIMNALQYYIIDSFIKDQTMSSADSSSSSDRVGLYDHLTDSADDEDEDTDGGDSDDDVYTGSNLETVDSSDSGEGGSRRRTEEVTARKRADSLLVPSRSVSSRTGRTSAKKAAGATTTVTEPEYDPEIDGDSPTIIGSSSSQRGSNSPITKQPPF</sequence>
<dbReference type="Proteomes" id="UP001642482">
    <property type="component" value="Unassembled WGS sequence"/>
</dbReference>
<evidence type="ECO:0000313" key="3">
    <source>
        <dbReference type="EMBL" id="CAK7222139.1"/>
    </source>
</evidence>
<dbReference type="PANTHER" id="PTHR31735">
    <property type="entry name" value="VACUOLAR MEMBRANE PROTEIN YPL162C"/>
    <property type="match status" value="1"/>
</dbReference>
<feature type="compositionally biased region" description="Low complexity" evidence="1">
    <location>
        <begin position="424"/>
        <end position="452"/>
    </location>
</feature>
<keyword evidence="2" id="KW-0812">Transmembrane</keyword>
<organism evidence="3 4">
    <name type="scientific">Sporothrix eucalyptigena</name>
    <dbReference type="NCBI Taxonomy" id="1812306"/>
    <lineage>
        <taxon>Eukaryota</taxon>
        <taxon>Fungi</taxon>
        <taxon>Dikarya</taxon>
        <taxon>Ascomycota</taxon>
        <taxon>Pezizomycotina</taxon>
        <taxon>Sordariomycetes</taxon>
        <taxon>Sordariomycetidae</taxon>
        <taxon>Ophiostomatales</taxon>
        <taxon>Ophiostomataceae</taxon>
        <taxon>Sporothrix</taxon>
    </lineage>
</organism>
<evidence type="ECO:0000256" key="1">
    <source>
        <dbReference type="SAM" id="MobiDB-lite"/>
    </source>
</evidence>
<feature type="region of interest" description="Disordered" evidence="1">
    <location>
        <begin position="92"/>
        <end position="122"/>
    </location>
</feature>
<accession>A0ABP0BRC5</accession>
<gene>
    <name evidence="3" type="ORF">SEUCBS140593_004795</name>
</gene>
<protein>
    <recommendedName>
        <fullName evidence="5">Vacuolar membrane protein</fullName>
    </recommendedName>
</protein>
<dbReference type="Pfam" id="PF12400">
    <property type="entry name" value="STIMATE"/>
    <property type="match status" value="1"/>
</dbReference>
<feature type="region of interest" description="Disordered" evidence="1">
    <location>
        <begin position="371"/>
        <end position="487"/>
    </location>
</feature>
<feature type="compositionally biased region" description="Basic and acidic residues" evidence="1">
    <location>
        <begin position="408"/>
        <end position="423"/>
    </location>
</feature>
<dbReference type="EMBL" id="CAWUHD010000043">
    <property type="protein sequence ID" value="CAK7222139.1"/>
    <property type="molecule type" value="Genomic_DNA"/>
</dbReference>
<keyword evidence="2" id="KW-1133">Transmembrane helix</keyword>
<proteinExistence type="predicted"/>
<feature type="region of interest" description="Disordered" evidence="1">
    <location>
        <begin position="33"/>
        <end position="52"/>
    </location>
</feature>
<comment type="caution">
    <text evidence="3">The sequence shown here is derived from an EMBL/GenBank/DDBJ whole genome shotgun (WGS) entry which is preliminary data.</text>
</comment>
<feature type="transmembrane region" description="Helical" evidence="2">
    <location>
        <begin position="127"/>
        <end position="149"/>
    </location>
</feature>
<dbReference type="PANTHER" id="PTHR31735:SF1">
    <property type="entry name" value="VACUOLAR MEMBRANE PROTEIN YPL162C"/>
    <property type="match status" value="1"/>
</dbReference>
<evidence type="ECO:0000256" key="2">
    <source>
        <dbReference type="SAM" id="Phobius"/>
    </source>
</evidence>
<feature type="compositionally biased region" description="Low complexity" evidence="1">
    <location>
        <begin position="470"/>
        <end position="479"/>
    </location>
</feature>
<dbReference type="InterPro" id="IPR022127">
    <property type="entry name" value="STIMATE/YPL162C"/>
</dbReference>